<dbReference type="KEGG" id="dfa:DFA_10845"/>
<dbReference type="GeneID" id="14866927"/>
<dbReference type="EMBL" id="GL883027">
    <property type="protein sequence ID" value="EGG14971.1"/>
    <property type="molecule type" value="Genomic_DNA"/>
</dbReference>
<evidence type="ECO:0000256" key="1">
    <source>
        <dbReference type="SAM" id="MobiDB-lite"/>
    </source>
</evidence>
<name>F4QBJ9_CACFS</name>
<accession>F4QBJ9</accession>
<evidence type="ECO:0000313" key="3">
    <source>
        <dbReference type="Proteomes" id="UP000007797"/>
    </source>
</evidence>
<dbReference type="Proteomes" id="UP000007797">
    <property type="component" value="Unassembled WGS sequence"/>
</dbReference>
<feature type="region of interest" description="Disordered" evidence="1">
    <location>
        <begin position="1"/>
        <end position="23"/>
    </location>
</feature>
<dbReference type="AlphaFoldDB" id="F4QBJ9"/>
<gene>
    <name evidence="2" type="ORF">DFA_10845</name>
</gene>
<reference evidence="3" key="1">
    <citation type="journal article" date="2011" name="Genome Res.">
        <title>Phylogeny-wide analysis of social amoeba genomes highlights ancient origins for complex intercellular communication.</title>
        <authorList>
            <person name="Heidel A.J."/>
            <person name="Lawal H.M."/>
            <person name="Felder M."/>
            <person name="Schilde C."/>
            <person name="Helps N.R."/>
            <person name="Tunggal B."/>
            <person name="Rivero F."/>
            <person name="John U."/>
            <person name="Schleicher M."/>
            <person name="Eichinger L."/>
            <person name="Platzer M."/>
            <person name="Noegel A.A."/>
            <person name="Schaap P."/>
            <person name="Gloeckner G."/>
        </authorList>
    </citation>
    <scope>NUCLEOTIDE SEQUENCE [LARGE SCALE GENOMIC DNA]</scope>
    <source>
        <strain evidence="3">SH3</strain>
    </source>
</reference>
<proteinExistence type="predicted"/>
<protein>
    <submittedName>
        <fullName evidence="2">Uncharacterized protein</fullName>
    </submittedName>
</protein>
<evidence type="ECO:0000313" key="2">
    <source>
        <dbReference type="EMBL" id="EGG14971.1"/>
    </source>
</evidence>
<keyword evidence="3" id="KW-1185">Reference proteome</keyword>
<organism evidence="2 3">
    <name type="scientific">Cavenderia fasciculata</name>
    <name type="common">Slime mold</name>
    <name type="synonym">Dictyostelium fasciculatum</name>
    <dbReference type="NCBI Taxonomy" id="261658"/>
    <lineage>
        <taxon>Eukaryota</taxon>
        <taxon>Amoebozoa</taxon>
        <taxon>Evosea</taxon>
        <taxon>Eumycetozoa</taxon>
        <taxon>Dictyostelia</taxon>
        <taxon>Acytosteliales</taxon>
        <taxon>Cavenderiaceae</taxon>
        <taxon>Cavenderia</taxon>
    </lineage>
</organism>
<dbReference type="RefSeq" id="XP_004351487.1">
    <property type="nucleotide sequence ID" value="XM_004351435.1"/>
</dbReference>
<sequence length="78" mass="9024">MSTAIGDDAKEEKKPAKRKRRSWDEKFIQDHQDIFGGSSDERMIQQRGGAKIFDKGRLHPTFSVYTPSTLFYFVVTQI</sequence>